<dbReference type="InterPro" id="IPR003169">
    <property type="entry name" value="GYF"/>
</dbReference>
<evidence type="ECO:0000256" key="5">
    <source>
        <dbReference type="ARBA" id="ARBA00022691"/>
    </source>
</evidence>
<evidence type="ECO:0000313" key="17">
    <source>
        <dbReference type="Proteomes" id="UP001438707"/>
    </source>
</evidence>
<feature type="region of interest" description="Disordered" evidence="12">
    <location>
        <begin position="702"/>
        <end position="734"/>
    </location>
</feature>
<dbReference type="InterPro" id="IPR044570">
    <property type="entry name" value="Set1-like"/>
</dbReference>
<dbReference type="InterPro" id="IPR035445">
    <property type="entry name" value="GYF-like_dom_sf"/>
</dbReference>
<evidence type="ECO:0000256" key="1">
    <source>
        <dbReference type="ARBA" id="ARBA00004123"/>
    </source>
</evidence>
<protein>
    <recommendedName>
        <fullName evidence="2">[histone H3]-lysine(4) N-trimethyltransferase</fullName>
        <ecNumber evidence="2">2.1.1.354</ecNumber>
    </recommendedName>
</protein>
<comment type="catalytic activity">
    <reaction evidence="10">
        <text>N(6),N(6)-dimethyl-L-lysyl(4)-[histone H3] + S-adenosyl-L-methionine = N(6),N(6),N(6)-trimethyl-L-lysyl(4)-[histone H3] + S-adenosyl-L-homocysteine + H(+)</text>
        <dbReference type="Rhea" id="RHEA:60272"/>
        <dbReference type="Rhea" id="RHEA-COMP:15537"/>
        <dbReference type="Rhea" id="RHEA-COMP:15540"/>
        <dbReference type="ChEBI" id="CHEBI:15378"/>
        <dbReference type="ChEBI" id="CHEBI:57856"/>
        <dbReference type="ChEBI" id="CHEBI:59789"/>
        <dbReference type="ChEBI" id="CHEBI:61961"/>
        <dbReference type="ChEBI" id="CHEBI:61976"/>
    </reaction>
</comment>
<dbReference type="Gene3D" id="2.170.270.10">
    <property type="entry name" value="SET domain"/>
    <property type="match status" value="1"/>
</dbReference>
<keyword evidence="3" id="KW-0489">Methyltransferase</keyword>
<feature type="region of interest" description="Disordered" evidence="12">
    <location>
        <begin position="379"/>
        <end position="426"/>
    </location>
</feature>
<dbReference type="Pfam" id="PF02213">
    <property type="entry name" value="GYF"/>
    <property type="match status" value="1"/>
</dbReference>
<dbReference type="SMART" id="SM00444">
    <property type="entry name" value="GYF"/>
    <property type="match status" value="1"/>
</dbReference>
<feature type="region of interest" description="Disordered" evidence="12">
    <location>
        <begin position="989"/>
        <end position="1008"/>
    </location>
</feature>
<evidence type="ECO:0000256" key="3">
    <source>
        <dbReference type="ARBA" id="ARBA00022603"/>
    </source>
</evidence>
<dbReference type="GO" id="GO:0048188">
    <property type="term" value="C:Set1C/COMPASS complex"/>
    <property type="evidence" value="ECO:0007669"/>
    <property type="project" value="TreeGrafter"/>
</dbReference>
<evidence type="ECO:0000259" key="15">
    <source>
        <dbReference type="PROSITE" id="PS50868"/>
    </source>
</evidence>
<feature type="compositionally biased region" description="Low complexity" evidence="12">
    <location>
        <begin position="930"/>
        <end position="943"/>
    </location>
</feature>
<dbReference type="Proteomes" id="UP001438707">
    <property type="component" value="Unassembled WGS sequence"/>
</dbReference>
<dbReference type="SUPFAM" id="SSF82199">
    <property type="entry name" value="SET domain"/>
    <property type="match status" value="1"/>
</dbReference>
<comment type="catalytic activity">
    <reaction evidence="9">
        <text>N(6)-methyl-L-lysyl(4)-[histone H3] + S-adenosyl-L-methionine = N(6),N(6)-dimethyl-L-lysyl(4)-[histone H3] + S-adenosyl-L-homocysteine + H(+)</text>
        <dbReference type="Rhea" id="RHEA:60268"/>
        <dbReference type="Rhea" id="RHEA-COMP:15540"/>
        <dbReference type="Rhea" id="RHEA-COMP:15543"/>
        <dbReference type="ChEBI" id="CHEBI:15378"/>
        <dbReference type="ChEBI" id="CHEBI:57856"/>
        <dbReference type="ChEBI" id="CHEBI:59789"/>
        <dbReference type="ChEBI" id="CHEBI:61929"/>
        <dbReference type="ChEBI" id="CHEBI:61976"/>
    </reaction>
</comment>
<dbReference type="SMART" id="SM00508">
    <property type="entry name" value="PostSET"/>
    <property type="match status" value="1"/>
</dbReference>
<evidence type="ECO:0000256" key="10">
    <source>
        <dbReference type="ARBA" id="ARBA00049129"/>
    </source>
</evidence>
<keyword evidence="4" id="KW-0808">Transferase</keyword>
<accession>A0AAW1RWA7</accession>
<dbReference type="PROSITE" id="PS50868">
    <property type="entry name" value="POST_SET"/>
    <property type="match status" value="1"/>
</dbReference>
<evidence type="ECO:0000313" key="16">
    <source>
        <dbReference type="EMBL" id="KAK9838060.1"/>
    </source>
</evidence>
<keyword evidence="11" id="KW-0175">Coiled coil</keyword>
<dbReference type="GO" id="GO:0140999">
    <property type="term" value="F:histone H3K4 trimethyltransferase activity"/>
    <property type="evidence" value="ECO:0007669"/>
    <property type="project" value="UniProtKB-EC"/>
</dbReference>
<feature type="domain" description="GYF" evidence="14">
    <location>
        <begin position="271"/>
        <end position="324"/>
    </location>
</feature>
<feature type="compositionally biased region" description="Low complexity" evidence="12">
    <location>
        <begin position="617"/>
        <end position="626"/>
    </location>
</feature>
<reference evidence="16 17" key="1">
    <citation type="journal article" date="2024" name="Nat. Commun.">
        <title>Phylogenomics reveals the evolutionary origins of lichenization in chlorophyte algae.</title>
        <authorList>
            <person name="Puginier C."/>
            <person name="Libourel C."/>
            <person name="Otte J."/>
            <person name="Skaloud P."/>
            <person name="Haon M."/>
            <person name="Grisel S."/>
            <person name="Petersen M."/>
            <person name="Berrin J.G."/>
            <person name="Delaux P.M."/>
            <person name="Dal Grande F."/>
            <person name="Keller J."/>
        </authorList>
    </citation>
    <scope>NUCLEOTIDE SEQUENCE [LARGE SCALE GENOMIC DNA]</scope>
    <source>
        <strain evidence="16 17">SAG 2145</strain>
    </source>
</reference>
<feature type="compositionally biased region" description="Low complexity" evidence="12">
    <location>
        <begin position="1017"/>
        <end position="1027"/>
    </location>
</feature>
<sequence length="1509" mass="158574">MATQRPAAAGEKGDGAKASLLQKISGMVAVSKQTNADAQKHYAVAKEAKDALEAKAAEARSAYAHACLAPHVAAPEWWSWHADGRPLGPVRLPQLLYLCRGRGELDLDALVSFGDTPPATLRWYLYQYPQLVQAWEECQTSANKLPAARKRAAAASEKAEGTGKQLAAVEAAYRTAQLDAAMWAWTDEETGTLGAAHSLTNIQTLIANGDLKASQELYCVEGCGIPKPAEAVVQERATALAAAQRLGQEAAGGAKAASPDSRDPPVLAANVACWGWMDSADEMQGPFSMKDMRAWLRSGYLKDTNWVAHVDKPSQEWMLKDVLAAQRVYPEAWLSDPGAPQIVNLSTRIRERLSEAMQTELRRLVLSTLDAQVTAWKASPAARESALAPRIQPPKPIPKTKPSPQPQPPSLPLPASSAPPHGLLADGVHVGSAATAASAPMLPQGARGMHLHKIPSAGASAVTASPVSGIEQRKGRDPQTNLSAISEARANRRGNRWGPVPEQALPAKALDQDVAQCHPAAATASTQATDAIQLSEPAGASHSRSISPKINPLEPVVSHVGVGDAPQDDARAGSPLDITSDHPAREVAALPSASDCDVVKSSPGSQVVPGLDSPTNASSAQEEQSSVQCPVVADLSPAQSLDMGQVEHIPEATPAISNPRPSDAAVAAVEAGPMLITHDAAAPASAGNYDNVEPGAAELELTPGLAPPGLEVGAPEQQAAETCKPAASSPQLRPAEVQTMLDIRPDEDEGHNAEPSSEQQLQQIASGLVAGGSAEMGKPGSAEDPAGSQSNSPQDHGHRQAPVRETADSTPMDNVSNEPSANGHCSAVEDDAGPEVLLQRSGGSAELAQTQDLENQSAAQGIHLAAEAKSGLPSEADTFHGRTEALDGSPDAAAASAAAPDLYLHGLLRFPADCHRLRKQLSSPRAKLTSRLPRSRSSSPASPQGHTSPQRQRKRQSNLAAPAVTLSDTSSDPDAYLDIPLGLRRRSAGPLRKISSSKSAAAQKSKAQHPIFTQLPAAPSAAASESAASRDDLEATADQSGLESRTHPSATPSDIGSEQSNALESPHRLHPQSAAAAAEEAARSLLISEQDLSIGAETGTDGKQGFDPFAAEDIVVPISERVKRAKRKPPAPAYASLVDDPLPSKKKKKKKMKLLLQQHELHGAGGGDGACSPAAFANAPYGTAAANGYPLGHLGPDEQHRMGSMPAQHALLGNADIAAKPSAPQGLQSAGPAAPPRTALQAARAAARPKATTAMPGRKPKRKASASALAPPEQLLSECGCARAASREAVVICMKAEADALQAAARVAASSASASRTWLEAVPAEEVKTLRVGAGGAERASRHSVREAVRDEGSADTSRWKHLKGRTKDLKFGRSHVHAWGLFAMETIEPGDFVIEYVGELIRLKLSDAREAEYEASGLGSSYLFRIDHEWVVDATKKGGFARFINHSCDPNCHTKIIIVDGIKHIAIYAKRVIEPNEELFYDYKFEREPDKDAVPCSCGARNCRRRLN</sequence>
<evidence type="ECO:0000256" key="11">
    <source>
        <dbReference type="SAM" id="Coils"/>
    </source>
</evidence>
<evidence type="ECO:0000256" key="2">
    <source>
        <dbReference type="ARBA" id="ARBA00012182"/>
    </source>
</evidence>
<evidence type="ECO:0000256" key="7">
    <source>
        <dbReference type="ARBA" id="ARBA00023242"/>
    </source>
</evidence>
<name>A0AAW1RWA7_9CHLO</name>
<feature type="compositionally biased region" description="Polar residues" evidence="12">
    <location>
        <begin position="1037"/>
        <end position="1063"/>
    </location>
</feature>
<dbReference type="PANTHER" id="PTHR45814">
    <property type="entry name" value="HISTONE-LYSINE N-METHYLTRANSFERASE SETD1"/>
    <property type="match status" value="1"/>
</dbReference>
<feature type="region of interest" description="Disordered" evidence="12">
    <location>
        <begin position="771"/>
        <end position="828"/>
    </location>
</feature>
<feature type="compositionally biased region" description="Low complexity" evidence="12">
    <location>
        <begin position="996"/>
        <end position="1005"/>
    </location>
</feature>
<feature type="domain" description="Post-SET" evidence="15">
    <location>
        <begin position="1493"/>
        <end position="1509"/>
    </location>
</feature>
<evidence type="ECO:0000256" key="8">
    <source>
        <dbReference type="ARBA" id="ARBA00047571"/>
    </source>
</evidence>
<dbReference type="CDD" id="cd10518">
    <property type="entry name" value="SET_SETD1-like"/>
    <property type="match status" value="1"/>
</dbReference>
<dbReference type="EMBL" id="JALJOS010000006">
    <property type="protein sequence ID" value="KAK9838060.1"/>
    <property type="molecule type" value="Genomic_DNA"/>
</dbReference>
<comment type="caution">
    <text evidence="16">The sequence shown here is derived from an EMBL/GenBank/DDBJ whole genome shotgun (WGS) entry which is preliminary data.</text>
</comment>
<gene>
    <name evidence="16" type="ORF">WJX74_010862</name>
</gene>
<feature type="compositionally biased region" description="Polar residues" evidence="12">
    <location>
        <begin position="808"/>
        <end position="820"/>
    </location>
</feature>
<dbReference type="InterPro" id="IPR046341">
    <property type="entry name" value="SET_dom_sf"/>
</dbReference>
<feature type="region of interest" description="Disordered" evidence="12">
    <location>
        <begin position="590"/>
        <end position="627"/>
    </location>
</feature>
<dbReference type="InterPro" id="IPR003616">
    <property type="entry name" value="Post-SET_dom"/>
</dbReference>
<dbReference type="Pfam" id="PF00856">
    <property type="entry name" value="SET"/>
    <property type="match status" value="1"/>
</dbReference>
<feature type="region of interest" description="Disordered" evidence="12">
    <location>
        <begin position="1221"/>
        <end position="1270"/>
    </location>
</feature>
<evidence type="ECO:0000256" key="4">
    <source>
        <dbReference type="ARBA" id="ARBA00022679"/>
    </source>
</evidence>
<evidence type="ECO:0000256" key="6">
    <source>
        <dbReference type="ARBA" id="ARBA00022853"/>
    </source>
</evidence>
<feature type="domain" description="SET" evidence="13">
    <location>
        <begin position="1368"/>
        <end position="1485"/>
    </location>
</feature>
<keyword evidence="17" id="KW-1185">Reference proteome</keyword>
<evidence type="ECO:0000259" key="14">
    <source>
        <dbReference type="PROSITE" id="PS50829"/>
    </source>
</evidence>
<evidence type="ECO:0000259" key="13">
    <source>
        <dbReference type="PROSITE" id="PS50280"/>
    </source>
</evidence>
<dbReference type="SMART" id="SM00317">
    <property type="entry name" value="SET"/>
    <property type="match status" value="1"/>
</dbReference>
<dbReference type="PROSITE" id="PS50280">
    <property type="entry name" value="SET"/>
    <property type="match status" value="1"/>
</dbReference>
<feature type="region of interest" description="Disordered" evidence="12">
    <location>
        <begin position="1017"/>
        <end position="1082"/>
    </location>
</feature>
<dbReference type="EC" id="2.1.1.354" evidence="2"/>
<feature type="region of interest" description="Disordered" evidence="12">
    <location>
        <begin position="919"/>
        <end position="974"/>
    </location>
</feature>
<proteinExistence type="predicted"/>
<comment type="catalytic activity">
    <reaction evidence="8">
        <text>L-lysyl(4)-[histone H3] + 3 S-adenosyl-L-methionine = N(6),N(6),N(6)-trimethyl-L-lysyl(4)-[histone H3] + 3 S-adenosyl-L-homocysteine + 3 H(+)</text>
        <dbReference type="Rhea" id="RHEA:60260"/>
        <dbReference type="Rhea" id="RHEA-COMP:15537"/>
        <dbReference type="Rhea" id="RHEA-COMP:15547"/>
        <dbReference type="ChEBI" id="CHEBI:15378"/>
        <dbReference type="ChEBI" id="CHEBI:29969"/>
        <dbReference type="ChEBI" id="CHEBI:57856"/>
        <dbReference type="ChEBI" id="CHEBI:59789"/>
        <dbReference type="ChEBI" id="CHEBI:61961"/>
        <dbReference type="EC" id="2.1.1.354"/>
    </reaction>
</comment>
<feature type="region of interest" description="Disordered" evidence="12">
    <location>
        <begin position="458"/>
        <end position="481"/>
    </location>
</feature>
<dbReference type="SUPFAM" id="SSF55277">
    <property type="entry name" value="GYF domain"/>
    <property type="match status" value="1"/>
</dbReference>
<feature type="compositionally biased region" description="Pro residues" evidence="12">
    <location>
        <begin position="391"/>
        <end position="412"/>
    </location>
</feature>
<evidence type="ECO:0000256" key="9">
    <source>
        <dbReference type="ARBA" id="ARBA00047583"/>
    </source>
</evidence>
<dbReference type="PROSITE" id="PS50829">
    <property type="entry name" value="GYF"/>
    <property type="match status" value="1"/>
</dbReference>
<organism evidence="16 17">
    <name type="scientific">Apatococcus lobatus</name>
    <dbReference type="NCBI Taxonomy" id="904363"/>
    <lineage>
        <taxon>Eukaryota</taxon>
        <taxon>Viridiplantae</taxon>
        <taxon>Chlorophyta</taxon>
        <taxon>core chlorophytes</taxon>
        <taxon>Trebouxiophyceae</taxon>
        <taxon>Chlorellales</taxon>
        <taxon>Chlorellaceae</taxon>
        <taxon>Apatococcus</taxon>
    </lineage>
</organism>
<feature type="coiled-coil region" evidence="11">
    <location>
        <begin position="35"/>
        <end position="62"/>
    </location>
</feature>
<keyword evidence="5" id="KW-0949">S-adenosyl-L-methionine</keyword>
<dbReference type="Gene3D" id="3.30.1490.40">
    <property type="match status" value="1"/>
</dbReference>
<dbReference type="GO" id="GO:0032259">
    <property type="term" value="P:methylation"/>
    <property type="evidence" value="ECO:0007669"/>
    <property type="project" value="UniProtKB-KW"/>
</dbReference>
<feature type="compositionally biased region" description="Low complexity" evidence="12">
    <location>
        <begin position="1236"/>
        <end position="1256"/>
    </location>
</feature>
<dbReference type="InterPro" id="IPR001214">
    <property type="entry name" value="SET_dom"/>
</dbReference>
<dbReference type="PANTHER" id="PTHR45814:SF2">
    <property type="entry name" value="HISTONE-LYSINE N-METHYLTRANSFERASE SETD1"/>
    <property type="match status" value="1"/>
</dbReference>
<comment type="subcellular location">
    <subcellularLocation>
        <location evidence="1">Nucleus</location>
    </subcellularLocation>
</comment>
<keyword evidence="6" id="KW-0156">Chromatin regulator</keyword>
<evidence type="ECO:0000256" key="12">
    <source>
        <dbReference type="SAM" id="MobiDB-lite"/>
    </source>
</evidence>
<keyword evidence="7" id="KW-0539">Nucleus</keyword>